<accession>A0A0D3I534</accession>
<sequence>MSAIRATGSPSRRSSSRCGSLCWPDVARYLVVDLRQRGLDFHATQRQGHTPLHKAAWGGPVDLCRWRRVVCGVLSRRSYFAVWTLSGHCLDAVWTLSGRYLDAVWTWKIV</sequence>
<dbReference type="Pfam" id="PF13637">
    <property type="entry name" value="Ank_4"/>
    <property type="match status" value="1"/>
</dbReference>
<organism evidence="1 2">
    <name type="scientific">Emiliania huxleyi (strain CCMP1516)</name>
    <dbReference type="NCBI Taxonomy" id="280463"/>
    <lineage>
        <taxon>Eukaryota</taxon>
        <taxon>Haptista</taxon>
        <taxon>Haptophyta</taxon>
        <taxon>Prymnesiophyceae</taxon>
        <taxon>Isochrysidales</taxon>
        <taxon>Noelaerhabdaceae</taxon>
        <taxon>Emiliania</taxon>
    </lineage>
</organism>
<dbReference type="Proteomes" id="UP000013827">
    <property type="component" value="Unassembled WGS sequence"/>
</dbReference>
<reference evidence="1" key="2">
    <citation type="submission" date="2024-10" db="UniProtKB">
        <authorList>
            <consortium name="EnsemblProtists"/>
        </authorList>
    </citation>
    <scope>IDENTIFICATION</scope>
</reference>
<dbReference type="PaxDb" id="2903-EOD06369"/>
<dbReference type="RefSeq" id="XP_005758798.1">
    <property type="nucleotide sequence ID" value="XM_005758741.1"/>
</dbReference>
<evidence type="ECO:0008006" key="3">
    <source>
        <dbReference type="Google" id="ProtNLM"/>
    </source>
</evidence>
<dbReference type="GeneID" id="17252516"/>
<reference evidence="2" key="1">
    <citation type="journal article" date="2013" name="Nature">
        <title>Pan genome of the phytoplankton Emiliania underpins its global distribution.</title>
        <authorList>
            <person name="Read B.A."/>
            <person name="Kegel J."/>
            <person name="Klute M.J."/>
            <person name="Kuo A."/>
            <person name="Lefebvre S.C."/>
            <person name="Maumus F."/>
            <person name="Mayer C."/>
            <person name="Miller J."/>
            <person name="Monier A."/>
            <person name="Salamov A."/>
            <person name="Young J."/>
            <person name="Aguilar M."/>
            <person name="Claverie J.M."/>
            <person name="Frickenhaus S."/>
            <person name="Gonzalez K."/>
            <person name="Herman E.K."/>
            <person name="Lin Y.C."/>
            <person name="Napier J."/>
            <person name="Ogata H."/>
            <person name="Sarno A.F."/>
            <person name="Shmutz J."/>
            <person name="Schroeder D."/>
            <person name="de Vargas C."/>
            <person name="Verret F."/>
            <person name="von Dassow P."/>
            <person name="Valentin K."/>
            <person name="Van de Peer Y."/>
            <person name="Wheeler G."/>
            <person name="Dacks J.B."/>
            <person name="Delwiche C.F."/>
            <person name="Dyhrman S.T."/>
            <person name="Glockner G."/>
            <person name="John U."/>
            <person name="Richards T."/>
            <person name="Worden A.Z."/>
            <person name="Zhang X."/>
            <person name="Grigoriev I.V."/>
            <person name="Allen A.E."/>
            <person name="Bidle K."/>
            <person name="Borodovsky M."/>
            <person name="Bowler C."/>
            <person name="Brownlee C."/>
            <person name="Cock J.M."/>
            <person name="Elias M."/>
            <person name="Gladyshev V.N."/>
            <person name="Groth M."/>
            <person name="Guda C."/>
            <person name="Hadaegh A."/>
            <person name="Iglesias-Rodriguez M.D."/>
            <person name="Jenkins J."/>
            <person name="Jones B.M."/>
            <person name="Lawson T."/>
            <person name="Leese F."/>
            <person name="Lindquist E."/>
            <person name="Lobanov A."/>
            <person name="Lomsadze A."/>
            <person name="Malik S.B."/>
            <person name="Marsh M.E."/>
            <person name="Mackinder L."/>
            <person name="Mock T."/>
            <person name="Mueller-Roeber B."/>
            <person name="Pagarete A."/>
            <person name="Parker M."/>
            <person name="Probert I."/>
            <person name="Quesneville H."/>
            <person name="Raines C."/>
            <person name="Rensing S.A."/>
            <person name="Riano-Pachon D.M."/>
            <person name="Richier S."/>
            <person name="Rokitta S."/>
            <person name="Shiraiwa Y."/>
            <person name="Soanes D.M."/>
            <person name="van der Giezen M."/>
            <person name="Wahlund T.M."/>
            <person name="Williams B."/>
            <person name="Wilson W."/>
            <person name="Wolfe G."/>
            <person name="Wurch L.L."/>
        </authorList>
    </citation>
    <scope>NUCLEOTIDE SEQUENCE</scope>
</reference>
<dbReference type="InterPro" id="IPR002110">
    <property type="entry name" value="Ankyrin_rpt"/>
</dbReference>
<protein>
    <recommendedName>
        <fullName evidence="3">Ankyrin repeat protein</fullName>
    </recommendedName>
</protein>
<name>A0A0D3I534_EMIH1</name>
<evidence type="ECO:0000313" key="2">
    <source>
        <dbReference type="Proteomes" id="UP000013827"/>
    </source>
</evidence>
<dbReference type="EnsemblProtists" id="EOD06369">
    <property type="protein sequence ID" value="EOD06369"/>
    <property type="gene ID" value="EMIHUDRAFT_219234"/>
</dbReference>
<evidence type="ECO:0000313" key="1">
    <source>
        <dbReference type="EnsemblProtists" id="EOD06369"/>
    </source>
</evidence>
<dbReference type="KEGG" id="ehx:EMIHUDRAFT_219234"/>
<proteinExistence type="predicted"/>
<dbReference type="HOGENOM" id="CLU_2175835_0_0_1"/>
<keyword evidence="2" id="KW-1185">Reference proteome</keyword>
<dbReference type="AlphaFoldDB" id="A0A0D3I534"/>